<dbReference type="Gene3D" id="3.30.1780.10">
    <property type="entry name" value="ornithine cyclodeaminase, domain 1"/>
    <property type="match status" value="1"/>
</dbReference>
<evidence type="ECO:0000313" key="2">
    <source>
        <dbReference type="EMBL" id="AXV07860.1"/>
    </source>
</evidence>
<dbReference type="GO" id="GO:0016491">
    <property type="term" value="F:oxidoreductase activity"/>
    <property type="evidence" value="ECO:0007669"/>
    <property type="project" value="UniProtKB-ARBA"/>
</dbReference>
<protein>
    <submittedName>
        <fullName evidence="2">Ornithine cyclodeaminase</fullName>
    </submittedName>
</protein>
<dbReference type="EMBL" id="CP031165">
    <property type="protein sequence ID" value="AXV07860.1"/>
    <property type="molecule type" value="Genomic_DNA"/>
</dbReference>
<dbReference type="InterPro" id="IPR023401">
    <property type="entry name" value="ODC_N"/>
</dbReference>
<dbReference type="SUPFAM" id="SSF51735">
    <property type="entry name" value="NAD(P)-binding Rossmann-fold domains"/>
    <property type="match status" value="1"/>
</dbReference>
<comment type="similarity">
    <text evidence="1">Belongs to the ornithine cyclodeaminase/mu-crystallin family.</text>
</comment>
<name>A0A346Y063_9ACTN</name>
<evidence type="ECO:0000256" key="1">
    <source>
        <dbReference type="ARBA" id="ARBA00008903"/>
    </source>
</evidence>
<dbReference type="OrthoDB" id="3812704at2"/>
<dbReference type="Proteomes" id="UP000264006">
    <property type="component" value="Chromosome"/>
</dbReference>
<evidence type="ECO:0000313" key="3">
    <source>
        <dbReference type="Proteomes" id="UP000264006"/>
    </source>
</evidence>
<dbReference type="AlphaFoldDB" id="A0A346Y063"/>
<dbReference type="Pfam" id="PF02423">
    <property type="entry name" value="OCD_Mu_crystall"/>
    <property type="match status" value="1"/>
</dbReference>
<dbReference type="PANTHER" id="PTHR13812:SF19">
    <property type="entry name" value="KETIMINE REDUCTASE MU-CRYSTALLIN"/>
    <property type="match status" value="1"/>
</dbReference>
<dbReference type="GO" id="GO:0005737">
    <property type="term" value="C:cytoplasm"/>
    <property type="evidence" value="ECO:0007669"/>
    <property type="project" value="TreeGrafter"/>
</dbReference>
<dbReference type="PANTHER" id="PTHR13812">
    <property type="entry name" value="KETIMINE REDUCTASE MU-CRYSTALLIN"/>
    <property type="match status" value="1"/>
</dbReference>
<dbReference type="PIRSF" id="PIRSF001439">
    <property type="entry name" value="CryM"/>
    <property type="match status" value="1"/>
</dbReference>
<reference evidence="2 3" key="1">
    <citation type="submission" date="2018-09" db="EMBL/GenBank/DDBJ databases">
        <title>Complete genome sequence of Euzebya sp. DY32-46 isolated from seawater of Pacific Ocean.</title>
        <authorList>
            <person name="Xu L."/>
            <person name="Wu Y.-H."/>
            <person name="Xu X.-W."/>
        </authorList>
    </citation>
    <scope>NUCLEOTIDE SEQUENCE [LARGE SCALE GENOMIC DNA]</scope>
    <source>
        <strain evidence="2 3">DY32-46</strain>
    </source>
</reference>
<keyword evidence="3" id="KW-1185">Reference proteome</keyword>
<dbReference type="KEGG" id="euz:DVS28_a3184"/>
<gene>
    <name evidence="2" type="ORF">DVS28_a3184</name>
</gene>
<accession>A0A346Y063</accession>
<dbReference type="FunFam" id="3.40.50.720:FF:000311">
    <property type="entry name" value="Ornithine cyclodeaminase"/>
    <property type="match status" value="1"/>
</dbReference>
<dbReference type="RefSeq" id="WP_114592289.1">
    <property type="nucleotide sequence ID" value="NZ_CP031165.1"/>
</dbReference>
<dbReference type="InterPro" id="IPR003462">
    <property type="entry name" value="ODC_Mu_crystall"/>
</dbReference>
<dbReference type="GO" id="GO:0019752">
    <property type="term" value="P:carboxylic acid metabolic process"/>
    <property type="evidence" value="ECO:0007669"/>
    <property type="project" value="UniProtKB-ARBA"/>
</dbReference>
<proteinExistence type="inferred from homology"/>
<sequence>MRFLDADAVRAALPMPRAVEVARATFEALAAGIVEQPARRWIQLEQPRLLAGLMPCGVGGDTPVYTVKLVTLVPENVDRGLPSINGIVTLFDGVTGVPTAVLDGGAITAIRTAAVSGLATDLLAAPDAGDLAIVGAGVQGRAHLEAMAAVRTLRRVRVWNRTRPRAEALADWARGLGHDVTVVDDIADATRGADLVCVCTNSHEALVHADHIDDGTHVNAVGAFTPTTRELGAHLIAGARVVVDDREAAMDEAGDILMAIHDGTIDADHVSADLTELVAGGPPPRREGEVTVFKSVGVSAEDAFAAAAAAG</sequence>
<organism evidence="2 3">
    <name type="scientific">Euzebya pacifica</name>
    <dbReference type="NCBI Taxonomy" id="1608957"/>
    <lineage>
        <taxon>Bacteria</taxon>
        <taxon>Bacillati</taxon>
        <taxon>Actinomycetota</taxon>
        <taxon>Nitriliruptoria</taxon>
        <taxon>Euzebyales</taxon>
    </lineage>
</organism>
<dbReference type="Gene3D" id="3.40.50.720">
    <property type="entry name" value="NAD(P)-binding Rossmann-like Domain"/>
    <property type="match status" value="1"/>
</dbReference>
<dbReference type="InterPro" id="IPR036291">
    <property type="entry name" value="NAD(P)-bd_dom_sf"/>
</dbReference>